<dbReference type="Proteomes" id="UP001218071">
    <property type="component" value="Chromosome"/>
</dbReference>
<evidence type="ECO:0000256" key="4">
    <source>
        <dbReference type="SAM" id="MobiDB-lite"/>
    </source>
</evidence>
<reference evidence="8 9" key="1">
    <citation type="submission" date="2020-10" db="EMBL/GenBank/DDBJ databases">
        <title>Complete genome sequence of Corynebacterium jeddahense DSM 45997, type strain of Corynebacterium jeddahense.</title>
        <authorList>
            <person name="Busche T."/>
            <person name="Kalinowski J."/>
            <person name="Ruckert C."/>
        </authorList>
    </citation>
    <scope>NUCLEOTIDE SEQUENCE [LARGE SCALE GENOMIC DNA]</scope>
    <source>
        <strain evidence="8 9">DSM 45997</strain>
    </source>
</reference>
<sequence length="1158" mass="117571">MQHNGHRPARRIVAGATVVALASSALAVPAPDAAPSAHAQVATEGGFLLGASANDTPGRRGWTGQIRLAADEHEPRTVRSVRMFCDPRRCGRKEFPEQGNYNVTLIRGSEVLEDFGTLPGYGFKDGEGNRWLDIDLPRDAKIIDDSVLMLRKPDAFNDMPVRNWWPDDVPYALGYTTARYQPVTLAGSVAGLPAGSKVAVRATDEATGKHFTQDATGPYSLSLRAGSYTVQLVNVPAGYTVPSPRRVTVEPGGTARADFAIAARDVNATIAVRNDANQPVPAATVDLARGGEVIASATADDQGTVIFTGLAPGVAYEASVKGTGGYSGGSAALNPKVGKDASATVHVGSLNEISGTVVDDHGALAGAKVTLGGKASRTATAGSDGTFHFEGLPAGSYTVTVPATGTHGSDSQTVDLVAGKRADPVRLTAPLIRGGVAATVTGSVAPSAVTIFGGGLATPAPLTRSGASYTASDLLPGTYTVAAEAPRGYAASGPATVTVAPKATATAALSISPLDGSVTGRIVDGAGAPVAGASVALVAKDGTRTQLPVRADGTFSSTAVKPGDYTVSATVPGTYTAPKDRQITVKPGDAVALGELLASRIVVAPTPKPTPTTSAKPAPDDFAWERVEVAPGEVSVTSPSRKSGAGQAQFEKVSVTQVSGAGGAVPADSWVAVQKDGTLVATPPRGMAPGEYTLEVVATTGERDTVTIVVTQAPTMAERYTVTYPAVGAPAGMASQSGAPRASVTEAGFVYPDRALPEGTTFTLHNPSDPAAAAVTAIDGEGRLTLTVPANAAKGTHTVAIDIAYPDGSRGTAKATYEVRDALLADLAQIGLETGLKVVRGDSVTILRSDDTVLPEGTTFALSNGAKLGGWGATVNASTGAVRVTAPADGTSGIVIPLTAFFPDGSSKSLQTRVGVAEPGSQAARTNPGYEDVRGTRGTHATVGVTGGVPAGATFEVVDDGGLPVAVDTYSGVLRVDVPKDAPLDAIYKVLVRVRYADGSTKEVPILVSAVSDASRHTVDFTGAHTPVGGNSTQRPAAGLPDGTRFSVPETFKQPGWSATVNPTTGELAVGPSASVPVGQSIAVPVDVTYPDGSTARVEVPFTAAEQEAPVKSQGSSANLDWLVILLGALAALVGAGYAAWLNQDRIAGALQERGIAI</sequence>
<dbReference type="SUPFAM" id="SSF49452">
    <property type="entry name" value="Starch-binding domain-like"/>
    <property type="match status" value="2"/>
</dbReference>
<dbReference type="PANTHER" id="PTHR36108:SF13">
    <property type="entry name" value="COLOSSIN-B-RELATED"/>
    <property type="match status" value="1"/>
</dbReference>
<feature type="region of interest" description="Disordered" evidence="4">
    <location>
        <begin position="918"/>
        <end position="937"/>
    </location>
</feature>
<accession>A0ABY7UIW4</accession>
<dbReference type="InterPro" id="IPR013784">
    <property type="entry name" value="Carb-bd-like_fold"/>
</dbReference>
<keyword evidence="3 6" id="KW-0732">Signal</keyword>
<keyword evidence="9" id="KW-1185">Reference proteome</keyword>
<dbReference type="Gene3D" id="2.60.40.1120">
    <property type="entry name" value="Carboxypeptidase-like, regulatory domain"/>
    <property type="match status" value="4"/>
</dbReference>
<dbReference type="Pfam" id="PF18957">
    <property type="entry name" value="RibLong"/>
    <property type="match status" value="4"/>
</dbReference>
<evidence type="ECO:0000256" key="5">
    <source>
        <dbReference type="SAM" id="Phobius"/>
    </source>
</evidence>
<evidence type="ECO:0000313" key="8">
    <source>
        <dbReference type="EMBL" id="WCZ38397.1"/>
    </source>
</evidence>
<proteinExistence type="inferred from homology"/>
<dbReference type="RefSeq" id="WP_042405404.1">
    <property type="nucleotide sequence ID" value="NZ_CBYN010000012.1"/>
</dbReference>
<dbReference type="NCBIfam" id="NF038186">
    <property type="entry name" value="YPDG_rpt"/>
    <property type="match status" value="2"/>
</dbReference>
<dbReference type="PANTHER" id="PTHR36108">
    <property type="entry name" value="COLOSSIN-B-RELATED"/>
    <property type="match status" value="1"/>
</dbReference>
<keyword evidence="2" id="KW-0964">Secreted</keyword>
<dbReference type="Pfam" id="PF13620">
    <property type="entry name" value="CarboxypepD_reg"/>
    <property type="match status" value="2"/>
</dbReference>
<evidence type="ECO:0000256" key="6">
    <source>
        <dbReference type="SAM" id="SignalP"/>
    </source>
</evidence>
<protein>
    <submittedName>
        <fullName evidence="8">Cna protein B-type domain protein</fullName>
    </submittedName>
</protein>
<keyword evidence="5" id="KW-0812">Transmembrane</keyword>
<evidence type="ECO:0000259" key="7">
    <source>
        <dbReference type="Pfam" id="PF18957"/>
    </source>
</evidence>
<organism evidence="8 9">
    <name type="scientific">Corynebacterium jeddahense</name>
    <dbReference type="NCBI Taxonomy" id="1414719"/>
    <lineage>
        <taxon>Bacteria</taxon>
        <taxon>Bacillati</taxon>
        <taxon>Actinomycetota</taxon>
        <taxon>Actinomycetes</taxon>
        <taxon>Mycobacteriales</taxon>
        <taxon>Corynebacteriaceae</taxon>
        <taxon>Corynebacterium</taxon>
    </lineage>
</organism>
<gene>
    <name evidence="8" type="ORF">CJEDD_03910</name>
</gene>
<keyword evidence="5" id="KW-1133">Transmembrane helix</keyword>
<feature type="domain" description="Long Rib" evidence="7">
    <location>
        <begin position="837"/>
        <end position="916"/>
    </location>
</feature>
<feature type="chain" id="PRO_5045583785" evidence="6">
    <location>
        <begin position="28"/>
        <end position="1158"/>
    </location>
</feature>
<evidence type="ECO:0000313" key="9">
    <source>
        <dbReference type="Proteomes" id="UP001218071"/>
    </source>
</evidence>
<keyword evidence="5" id="KW-0472">Membrane</keyword>
<evidence type="ECO:0000256" key="3">
    <source>
        <dbReference type="ARBA" id="ARBA00022729"/>
    </source>
</evidence>
<name>A0ABY7UIW4_9CORY</name>
<feature type="signal peptide" evidence="6">
    <location>
        <begin position="1"/>
        <end position="27"/>
    </location>
</feature>
<dbReference type="InterPro" id="IPR044055">
    <property type="entry name" value="RibLong"/>
</dbReference>
<feature type="domain" description="Long Rib" evidence="7">
    <location>
        <begin position="923"/>
        <end position="1008"/>
    </location>
</feature>
<evidence type="ECO:0000256" key="1">
    <source>
        <dbReference type="ARBA" id="ARBA00007257"/>
    </source>
</evidence>
<feature type="domain" description="Long Rib" evidence="7">
    <location>
        <begin position="717"/>
        <end position="819"/>
    </location>
</feature>
<comment type="similarity">
    <text evidence="1">Belongs to the serine-aspartate repeat-containing protein (SDr) family.</text>
</comment>
<feature type="domain" description="Long Rib" evidence="7">
    <location>
        <begin position="1030"/>
        <end position="1103"/>
    </location>
</feature>
<feature type="transmembrane region" description="Helical" evidence="5">
    <location>
        <begin position="1122"/>
        <end position="1142"/>
    </location>
</feature>
<evidence type="ECO:0000256" key="2">
    <source>
        <dbReference type="ARBA" id="ARBA00022525"/>
    </source>
</evidence>
<dbReference type="EMBL" id="CP063194">
    <property type="protein sequence ID" value="WCZ38397.1"/>
    <property type="molecule type" value="Genomic_DNA"/>
</dbReference>